<gene>
    <name evidence="2" type="ORF">JX265_005799</name>
</gene>
<dbReference type="PROSITE" id="PS51257">
    <property type="entry name" value="PROKAR_LIPOPROTEIN"/>
    <property type="match status" value="1"/>
</dbReference>
<protein>
    <submittedName>
        <fullName evidence="2">Uncharacterized protein</fullName>
    </submittedName>
</protein>
<dbReference type="EMBL" id="JAFIMR010000012">
    <property type="protein sequence ID" value="KAI1871813.1"/>
    <property type="molecule type" value="Genomic_DNA"/>
</dbReference>
<dbReference type="Proteomes" id="UP000829685">
    <property type="component" value="Unassembled WGS sequence"/>
</dbReference>
<keyword evidence="3" id="KW-1185">Reference proteome</keyword>
<reference evidence="2" key="1">
    <citation type="submission" date="2021-03" db="EMBL/GenBank/DDBJ databases">
        <title>Revisited historic fungal species revealed as producer of novel bioactive compounds through whole genome sequencing and comparative genomics.</title>
        <authorList>
            <person name="Vignolle G.A."/>
            <person name="Hochenegger N."/>
            <person name="Mach R.L."/>
            <person name="Mach-Aigner A.R."/>
            <person name="Javad Rahimi M."/>
            <person name="Salim K.A."/>
            <person name="Chan C.M."/>
            <person name="Lim L.B.L."/>
            <person name="Cai F."/>
            <person name="Druzhinina I.S."/>
            <person name="U'Ren J.M."/>
            <person name="Derntl C."/>
        </authorList>
    </citation>
    <scope>NUCLEOTIDE SEQUENCE</scope>
    <source>
        <strain evidence="2">TUCIM 5799</strain>
    </source>
</reference>
<feature type="signal peptide" evidence="1">
    <location>
        <begin position="1"/>
        <end position="19"/>
    </location>
</feature>
<comment type="caution">
    <text evidence="2">The sequence shown here is derived from an EMBL/GenBank/DDBJ whole genome shotgun (WGS) entry which is preliminary data.</text>
</comment>
<sequence length="96" mass="10543">MKFNLACLAAILAVPTATACNLDLKWVSNWAEAGYHRYRVQLITTPRNDDDLGVFCEALGRELGQVAWVPNVQCHWNDDGSFVADASFYEGSGGYG</sequence>
<dbReference type="AlphaFoldDB" id="A0A9P9WNP7"/>
<evidence type="ECO:0000256" key="1">
    <source>
        <dbReference type="SAM" id="SignalP"/>
    </source>
</evidence>
<proteinExistence type="predicted"/>
<keyword evidence="1" id="KW-0732">Signal</keyword>
<organism evidence="2 3">
    <name type="scientific">Neoarthrinium moseri</name>
    <dbReference type="NCBI Taxonomy" id="1658444"/>
    <lineage>
        <taxon>Eukaryota</taxon>
        <taxon>Fungi</taxon>
        <taxon>Dikarya</taxon>
        <taxon>Ascomycota</taxon>
        <taxon>Pezizomycotina</taxon>
        <taxon>Sordariomycetes</taxon>
        <taxon>Xylariomycetidae</taxon>
        <taxon>Amphisphaeriales</taxon>
        <taxon>Apiosporaceae</taxon>
        <taxon>Neoarthrinium</taxon>
    </lineage>
</organism>
<accession>A0A9P9WNP7</accession>
<evidence type="ECO:0000313" key="2">
    <source>
        <dbReference type="EMBL" id="KAI1871813.1"/>
    </source>
</evidence>
<name>A0A9P9WNP7_9PEZI</name>
<evidence type="ECO:0000313" key="3">
    <source>
        <dbReference type="Proteomes" id="UP000829685"/>
    </source>
</evidence>
<feature type="chain" id="PRO_5040252197" evidence="1">
    <location>
        <begin position="20"/>
        <end position="96"/>
    </location>
</feature>